<proteinExistence type="predicted"/>
<accession>A0A061FKL2</accession>
<protein>
    <submittedName>
        <fullName evidence="1">Uncharacterized protein isoform 3</fullName>
    </submittedName>
</protein>
<evidence type="ECO:0000313" key="2">
    <source>
        <dbReference type="Proteomes" id="UP000026915"/>
    </source>
</evidence>
<dbReference type="Gramene" id="EOY17453">
    <property type="protein sequence ID" value="EOY17453"/>
    <property type="gene ID" value="TCM_036630"/>
</dbReference>
<sequence>KDEVGRLQVWRATKGFMGIMGFAMTNSICSWNRIATVKHATGCANPKSSIDSIQGGVRILSLVNVLTVVVFLKNPPTPTACLHATTKPYLTY</sequence>
<evidence type="ECO:0000313" key="1">
    <source>
        <dbReference type="EMBL" id="EOY17453.1"/>
    </source>
</evidence>
<feature type="non-terminal residue" evidence="1">
    <location>
        <position position="1"/>
    </location>
</feature>
<reference evidence="1 2" key="1">
    <citation type="journal article" date="2013" name="Genome Biol.">
        <title>The genome sequence of the most widely cultivated cacao type and its use to identify candidate genes regulating pod color.</title>
        <authorList>
            <person name="Motamayor J.C."/>
            <person name="Mockaitis K."/>
            <person name="Schmutz J."/>
            <person name="Haiminen N."/>
            <person name="Iii D.L."/>
            <person name="Cornejo O."/>
            <person name="Findley S.D."/>
            <person name="Zheng P."/>
            <person name="Utro F."/>
            <person name="Royaert S."/>
            <person name="Saski C."/>
            <person name="Jenkins J."/>
            <person name="Podicheti R."/>
            <person name="Zhao M."/>
            <person name="Scheffler B.E."/>
            <person name="Stack J.C."/>
            <person name="Feltus F.A."/>
            <person name="Mustiga G.M."/>
            <person name="Amores F."/>
            <person name="Phillips W."/>
            <person name="Marelli J.P."/>
            <person name="May G.D."/>
            <person name="Shapiro H."/>
            <person name="Ma J."/>
            <person name="Bustamante C.D."/>
            <person name="Schnell R.J."/>
            <person name="Main D."/>
            <person name="Gilbert D."/>
            <person name="Parida L."/>
            <person name="Kuhn D.N."/>
        </authorList>
    </citation>
    <scope>NUCLEOTIDE SEQUENCE [LARGE SCALE GENOMIC DNA]</scope>
    <source>
        <strain evidence="2">cv. Matina 1-6</strain>
    </source>
</reference>
<name>A0A061FKL2_THECC</name>
<dbReference type="AlphaFoldDB" id="A0A061FKL2"/>
<keyword evidence="2" id="KW-1185">Reference proteome</keyword>
<gene>
    <name evidence="1" type="ORF">TCM_036630</name>
</gene>
<dbReference type="Proteomes" id="UP000026915">
    <property type="component" value="Chromosome 8"/>
</dbReference>
<dbReference type="EMBL" id="CM001886">
    <property type="protein sequence ID" value="EOY17453.1"/>
    <property type="molecule type" value="Genomic_DNA"/>
</dbReference>
<organism evidence="1 2">
    <name type="scientific">Theobroma cacao</name>
    <name type="common">Cacao</name>
    <name type="synonym">Cocoa</name>
    <dbReference type="NCBI Taxonomy" id="3641"/>
    <lineage>
        <taxon>Eukaryota</taxon>
        <taxon>Viridiplantae</taxon>
        <taxon>Streptophyta</taxon>
        <taxon>Embryophyta</taxon>
        <taxon>Tracheophyta</taxon>
        <taxon>Spermatophyta</taxon>
        <taxon>Magnoliopsida</taxon>
        <taxon>eudicotyledons</taxon>
        <taxon>Gunneridae</taxon>
        <taxon>Pentapetalae</taxon>
        <taxon>rosids</taxon>
        <taxon>malvids</taxon>
        <taxon>Malvales</taxon>
        <taxon>Malvaceae</taxon>
        <taxon>Byttnerioideae</taxon>
        <taxon>Theobroma</taxon>
    </lineage>
</organism>